<evidence type="ECO:0000256" key="1">
    <source>
        <dbReference type="ARBA" id="ARBA00022884"/>
    </source>
</evidence>
<keyword evidence="1 2" id="KW-0694">RNA-binding</keyword>
<dbReference type="PROSITE" id="PS50102">
    <property type="entry name" value="RRM"/>
    <property type="match status" value="1"/>
</dbReference>
<sequence>MSHQTPYINSSRFSKPPPNFNKKSSSKWNNFKVPTSPIANSNSKKTNPPNNTSRNYPTNSGSTSRNYDVTHSVNHSSSSPAHTRNYSNLQNYQSGSQNVQSHLGGSQNVQSQQNGSKNYTNSLPSAGRNYQTTPPPNIVRNYQNEPPQNYKIQSTNVSPERSYKDLVLNPMPAQQFKPNVPPPKIQKSIQSSHYKTNLKTNPAALQAQMLSATTLEEAKANYYRQMLYRYRQVADYSKSLLAYSPASIQPPPPPNYPPPQQPPLPPDAPPPNPPPPPSLASQSSSTESIMSMHNNYRNRPPSLSGSSTSSEPSSSSMSSNHNYQMQNQHPMGNYHSRMPPHQFNVHNSHFNKPMMQYNLKRKHEENVEQKKFYKKKKRPLSKVGPLKISWTTEEAQAALDVEMECNKRSRRQGLIIKFPDQELNRDIVTNFHTSIETVHFQQPSTPRYCFVSLVDSADPETVIRHINQIPFGLGYLTAEHKNDKQDEKTIRPCDIDPLTLYVGNLAQDITKDDIIKTYPKQKRIDIGYARKMKYTRYAFVSFYTVDDAIEAFKKTYSSQLHSKSLIVRFRRLHGTVGLPGETRVQLPARTPLENGTNNNINSWDIDVSHWDNEDVQTPEPRPLTEDEDEEEETKIQLYQRPGDYRTRFGPEDFDAPYTYLPRNVIIKEERNDEGVETNRYQDSDCGFSDHYDEIKSEAESPGLPDHYDETNSQTECSNTRLVTKQEQIKEEDYVPHSVPIRFRVIRDTINVRPSSENLQPNNSNTPIGSEPPLNDADNSTDDIVSVKREDESNLSAQKIGVQRVVPRNVEIQDIAANSLILPVPILIKTEQNDKSDDNNTHISAYLPPDLPVDACTPSRDGCEKRAASNDRPDVNSSAKESSDSPPVGGLEKSSERCDDSAENFDWDVGANFPIRDIKAELEFDDPAGDDNSSDEELDIHDILKKQKKGNKE</sequence>
<feature type="compositionally biased region" description="Basic and acidic residues" evidence="3">
    <location>
        <begin position="939"/>
        <end position="952"/>
    </location>
</feature>
<reference evidence="5" key="1">
    <citation type="submission" date="2022-01" db="EMBL/GenBank/DDBJ databases">
        <authorList>
            <person name="King R."/>
        </authorList>
    </citation>
    <scope>NUCLEOTIDE SEQUENCE</scope>
</reference>
<evidence type="ECO:0000256" key="3">
    <source>
        <dbReference type="SAM" id="MobiDB-lite"/>
    </source>
</evidence>
<feature type="compositionally biased region" description="Low complexity" evidence="3">
    <location>
        <begin position="279"/>
        <end position="291"/>
    </location>
</feature>
<feature type="compositionally biased region" description="Acidic residues" evidence="3">
    <location>
        <begin position="922"/>
        <end position="938"/>
    </location>
</feature>
<feature type="compositionally biased region" description="Low complexity" evidence="3">
    <location>
        <begin position="300"/>
        <end position="319"/>
    </location>
</feature>
<feature type="compositionally biased region" description="Polar residues" evidence="3">
    <location>
        <begin position="119"/>
        <end position="132"/>
    </location>
</feature>
<dbReference type="OrthoDB" id="4726at2759"/>
<feature type="compositionally biased region" description="Polar residues" evidence="3">
    <location>
        <begin position="1"/>
        <end position="12"/>
    </location>
</feature>
<gene>
    <name evidence="5" type="ORF">PSYICH_LOCUS8609</name>
</gene>
<feature type="compositionally biased region" description="Pro residues" evidence="3">
    <location>
        <begin position="248"/>
        <end position="278"/>
    </location>
</feature>
<feature type="compositionally biased region" description="Polar residues" evidence="3">
    <location>
        <begin position="140"/>
        <end position="158"/>
    </location>
</feature>
<dbReference type="InterPro" id="IPR012677">
    <property type="entry name" value="Nucleotide-bd_a/b_plait_sf"/>
</dbReference>
<feature type="compositionally biased region" description="Low complexity" evidence="3">
    <location>
        <begin position="40"/>
        <end position="53"/>
    </location>
</feature>
<dbReference type="SMART" id="SM00360">
    <property type="entry name" value="RRM"/>
    <property type="match status" value="1"/>
</dbReference>
<dbReference type="Gene3D" id="3.30.70.330">
    <property type="match status" value="1"/>
</dbReference>
<dbReference type="EMBL" id="OV651815">
    <property type="protein sequence ID" value="CAH1108603.1"/>
    <property type="molecule type" value="Genomic_DNA"/>
</dbReference>
<keyword evidence="6" id="KW-1185">Reference proteome</keyword>
<dbReference type="AlphaFoldDB" id="A0A9P0GCS5"/>
<dbReference type="GO" id="GO:0003723">
    <property type="term" value="F:RNA binding"/>
    <property type="evidence" value="ECO:0007669"/>
    <property type="project" value="UniProtKB-UniRule"/>
</dbReference>
<name>A0A9P0GCS5_9CUCU</name>
<feature type="compositionally biased region" description="Low complexity" evidence="3">
    <location>
        <begin position="104"/>
        <end position="118"/>
    </location>
</feature>
<feature type="compositionally biased region" description="Polar residues" evidence="3">
    <location>
        <begin position="54"/>
        <end position="103"/>
    </location>
</feature>
<dbReference type="CDD" id="cd00590">
    <property type="entry name" value="RRM_SF"/>
    <property type="match status" value="1"/>
</dbReference>
<feature type="region of interest" description="Disordered" evidence="3">
    <location>
        <begin position="1"/>
        <end position="158"/>
    </location>
</feature>
<feature type="region of interest" description="Disordered" evidence="3">
    <location>
        <begin position="245"/>
        <end position="343"/>
    </location>
</feature>
<feature type="region of interest" description="Disordered" evidence="3">
    <location>
        <begin position="831"/>
        <end position="906"/>
    </location>
</feature>
<accession>A0A9P0GCS5</accession>
<dbReference type="SUPFAM" id="SSF54928">
    <property type="entry name" value="RNA-binding domain, RBD"/>
    <property type="match status" value="1"/>
</dbReference>
<feature type="region of interest" description="Disordered" evidence="3">
    <location>
        <begin position="922"/>
        <end position="952"/>
    </location>
</feature>
<evidence type="ECO:0000313" key="5">
    <source>
        <dbReference type="EMBL" id="CAH1108603.1"/>
    </source>
</evidence>
<feature type="compositionally biased region" description="Polar residues" evidence="3">
    <location>
        <begin position="751"/>
        <end position="767"/>
    </location>
</feature>
<evidence type="ECO:0000259" key="4">
    <source>
        <dbReference type="PROSITE" id="PS50102"/>
    </source>
</evidence>
<evidence type="ECO:0000313" key="6">
    <source>
        <dbReference type="Proteomes" id="UP001153636"/>
    </source>
</evidence>
<proteinExistence type="predicted"/>
<feature type="region of interest" description="Disordered" evidence="3">
    <location>
        <begin position="611"/>
        <end position="634"/>
    </location>
</feature>
<dbReference type="Pfam" id="PF00076">
    <property type="entry name" value="RRM_1"/>
    <property type="match status" value="1"/>
</dbReference>
<dbReference type="InterPro" id="IPR000504">
    <property type="entry name" value="RRM_dom"/>
</dbReference>
<feature type="compositionally biased region" description="Low complexity" evidence="3">
    <location>
        <begin position="20"/>
        <end position="32"/>
    </location>
</feature>
<feature type="compositionally biased region" description="Basic and acidic residues" evidence="3">
    <location>
        <begin position="860"/>
        <end position="873"/>
    </location>
</feature>
<feature type="region of interest" description="Disordered" evidence="3">
    <location>
        <begin position="751"/>
        <end position="780"/>
    </location>
</feature>
<feature type="domain" description="RRM" evidence="4">
    <location>
        <begin position="498"/>
        <end position="572"/>
    </location>
</feature>
<feature type="region of interest" description="Disordered" evidence="3">
    <location>
        <begin position="696"/>
        <end position="716"/>
    </location>
</feature>
<protein>
    <recommendedName>
        <fullName evidence="4">RRM domain-containing protein</fullName>
    </recommendedName>
</protein>
<organism evidence="5 6">
    <name type="scientific">Psylliodes chrysocephalus</name>
    <dbReference type="NCBI Taxonomy" id="3402493"/>
    <lineage>
        <taxon>Eukaryota</taxon>
        <taxon>Metazoa</taxon>
        <taxon>Ecdysozoa</taxon>
        <taxon>Arthropoda</taxon>
        <taxon>Hexapoda</taxon>
        <taxon>Insecta</taxon>
        <taxon>Pterygota</taxon>
        <taxon>Neoptera</taxon>
        <taxon>Endopterygota</taxon>
        <taxon>Coleoptera</taxon>
        <taxon>Polyphaga</taxon>
        <taxon>Cucujiformia</taxon>
        <taxon>Chrysomeloidea</taxon>
        <taxon>Chrysomelidae</taxon>
        <taxon>Galerucinae</taxon>
        <taxon>Alticini</taxon>
        <taxon>Psylliodes</taxon>
    </lineage>
</organism>
<feature type="compositionally biased region" description="Polar residues" evidence="3">
    <location>
        <begin position="320"/>
        <end position="330"/>
    </location>
</feature>
<dbReference type="Proteomes" id="UP001153636">
    <property type="component" value="Chromosome 3"/>
</dbReference>
<evidence type="ECO:0000256" key="2">
    <source>
        <dbReference type="PROSITE-ProRule" id="PRU00176"/>
    </source>
</evidence>
<dbReference type="InterPro" id="IPR035979">
    <property type="entry name" value="RBD_domain_sf"/>
</dbReference>